<feature type="compositionally biased region" description="Pro residues" evidence="1">
    <location>
        <begin position="455"/>
        <end position="466"/>
    </location>
</feature>
<comment type="caution">
    <text evidence="3">The sequence shown here is derived from an EMBL/GenBank/DDBJ whole genome shotgun (WGS) entry which is preliminary data.</text>
</comment>
<gene>
    <name evidence="3" type="ORF">L332_04990</name>
</gene>
<feature type="transmembrane region" description="Helical" evidence="2">
    <location>
        <begin position="298"/>
        <end position="319"/>
    </location>
</feature>
<name>U1MPJ9_9MICO</name>
<dbReference type="AlphaFoldDB" id="U1MPJ9"/>
<reference evidence="3 4" key="1">
    <citation type="journal article" date="2013" name="Genome Announc.">
        <title>First draft genome sequence from a member of the genus agrococcus, isolated from modern microbialites.</title>
        <authorList>
            <person name="White R.A.III."/>
            <person name="Grassa C.J."/>
            <person name="Suttle C.A."/>
        </authorList>
    </citation>
    <scope>NUCLEOTIDE SEQUENCE [LARGE SCALE GENOMIC DNA]</scope>
    <source>
        <strain evidence="3 4">RW1</strain>
    </source>
</reference>
<accession>U1MPJ9</accession>
<feature type="transmembrane region" description="Helical" evidence="2">
    <location>
        <begin position="331"/>
        <end position="354"/>
    </location>
</feature>
<keyword evidence="2" id="KW-0812">Transmembrane</keyword>
<dbReference type="RefSeq" id="WP_021065024.1">
    <property type="nucleotide sequence ID" value="NZ_ASHR01000028.1"/>
</dbReference>
<feature type="transmembrane region" description="Helical" evidence="2">
    <location>
        <begin position="113"/>
        <end position="134"/>
    </location>
</feature>
<sequence>MRRVWAGIGQAVESAAIAAVGLVLCALVLLAVWGVDQGFAGDPLVHWRIAADAWLVGHGVDLSLELGRDAVIAVGIEAASRPFAITLGAWGIGLLTLWLHWRSGRRLAELPMLDAGIATASGALATGAVGLLAAVSAQHPVASPDLAQAFALPALVALVGMVAAIVRVHGHDWLDAAARALTIEDRWMRPIRAALRTGAGGAVAVLGVGGLVLGVGLFARFADGLLVMESLQVTHLGAFVLFLLQLVLAPVAIVWAAAWAVGPGFMIGTGSHVSPLSTDLGPIPAMPLLSAIDPEAAPWMLAVVALPVVAAVVVGALARQTILAGTAARPVHWWELAIAGIGGGVLAGALLGLAAMLSSGSIGPGRLAEAGPDAVLVAAWGALEVGVGLLIGLVVGGRGLGSLAREGEGSTIREVLGLRAGNDGADASTGDADADAQETRPVAPVAEPAVAAPTPVEPAPAEPGPVEPGRVEPVAGAPVPDAPQETSPVVAVSMEDRAATQAVDPVEAPAGGTPATDDGAEPAHERDAAHPDPTADGDEHPR</sequence>
<feature type="transmembrane region" description="Helical" evidence="2">
    <location>
        <begin position="146"/>
        <end position="166"/>
    </location>
</feature>
<keyword evidence="4" id="KW-1185">Reference proteome</keyword>
<dbReference type="InterPro" id="IPR045931">
    <property type="entry name" value="DUF6350"/>
</dbReference>
<feature type="transmembrane region" description="Helical" evidence="2">
    <location>
        <begin position="12"/>
        <end position="35"/>
    </location>
</feature>
<keyword evidence="2" id="KW-1133">Transmembrane helix</keyword>
<proteinExistence type="predicted"/>
<feature type="transmembrane region" description="Helical" evidence="2">
    <location>
        <begin position="193"/>
        <end position="219"/>
    </location>
</feature>
<evidence type="ECO:0000313" key="4">
    <source>
        <dbReference type="Proteomes" id="UP000016462"/>
    </source>
</evidence>
<protein>
    <submittedName>
        <fullName evidence="3">Uncharacterized protein</fullName>
    </submittedName>
</protein>
<organism evidence="3 4">
    <name type="scientific">Agrococcus pavilionensis RW1</name>
    <dbReference type="NCBI Taxonomy" id="1330458"/>
    <lineage>
        <taxon>Bacteria</taxon>
        <taxon>Bacillati</taxon>
        <taxon>Actinomycetota</taxon>
        <taxon>Actinomycetes</taxon>
        <taxon>Micrococcales</taxon>
        <taxon>Microbacteriaceae</taxon>
        <taxon>Agrococcus</taxon>
    </lineage>
</organism>
<dbReference type="EMBL" id="ASHR01000028">
    <property type="protein sequence ID" value="ERG63826.1"/>
    <property type="molecule type" value="Genomic_DNA"/>
</dbReference>
<feature type="transmembrane region" description="Helical" evidence="2">
    <location>
        <begin position="83"/>
        <end position="101"/>
    </location>
</feature>
<dbReference type="Pfam" id="PF19877">
    <property type="entry name" value="DUF6350"/>
    <property type="match status" value="1"/>
</dbReference>
<evidence type="ECO:0000256" key="1">
    <source>
        <dbReference type="SAM" id="MobiDB-lite"/>
    </source>
</evidence>
<keyword evidence="2" id="KW-0472">Membrane</keyword>
<dbReference type="Proteomes" id="UP000016462">
    <property type="component" value="Unassembled WGS sequence"/>
</dbReference>
<feature type="compositionally biased region" description="Basic and acidic residues" evidence="1">
    <location>
        <begin position="521"/>
        <end position="530"/>
    </location>
</feature>
<feature type="region of interest" description="Disordered" evidence="1">
    <location>
        <begin position="448"/>
        <end position="542"/>
    </location>
</feature>
<evidence type="ECO:0000256" key="2">
    <source>
        <dbReference type="SAM" id="Phobius"/>
    </source>
</evidence>
<dbReference type="OrthoDB" id="3742900at2"/>
<evidence type="ECO:0000313" key="3">
    <source>
        <dbReference type="EMBL" id="ERG63826.1"/>
    </source>
</evidence>
<feature type="transmembrane region" description="Helical" evidence="2">
    <location>
        <begin position="239"/>
        <end position="261"/>
    </location>
</feature>
<feature type="transmembrane region" description="Helical" evidence="2">
    <location>
        <begin position="374"/>
        <end position="395"/>
    </location>
</feature>